<reference evidence="7 8" key="1">
    <citation type="submission" date="2016-09" db="EMBL/GenBank/DDBJ databases">
        <title>Genome sequence of Eubacterium angustum.</title>
        <authorList>
            <person name="Poehlein A."/>
            <person name="Daniel R."/>
        </authorList>
    </citation>
    <scope>NUCLEOTIDE SEQUENCE [LARGE SCALE GENOMIC DNA]</scope>
    <source>
        <strain evidence="7 8">DSM 1989</strain>
    </source>
</reference>
<dbReference type="Pfam" id="PF00484">
    <property type="entry name" value="Pro_CA"/>
    <property type="match status" value="1"/>
</dbReference>
<keyword evidence="8" id="KW-1185">Reference proteome</keyword>
<proteinExistence type="inferred from homology"/>
<dbReference type="PROSITE" id="PS00704">
    <property type="entry name" value="PROK_CO2_ANHYDRASE_1"/>
    <property type="match status" value="1"/>
</dbReference>
<feature type="binding site" evidence="6">
    <location>
        <position position="121"/>
    </location>
    <ligand>
        <name>Zn(2+)</name>
        <dbReference type="ChEBI" id="CHEBI:29105"/>
    </ligand>
</feature>
<dbReference type="STRING" id="39480.EUAN_00860"/>
<dbReference type="EMBL" id="MKIE01000001">
    <property type="protein sequence ID" value="OHW63222.1"/>
    <property type="molecule type" value="Genomic_DNA"/>
</dbReference>
<feature type="binding site" evidence="6">
    <location>
        <position position="68"/>
    </location>
    <ligand>
        <name>Zn(2+)</name>
        <dbReference type="ChEBI" id="CHEBI:29105"/>
    </ligand>
</feature>
<dbReference type="InterPro" id="IPR001765">
    <property type="entry name" value="Carbonic_anhydrase"/>
</dbReference>
<name>A0A1S1V9F5_9FIRM</name>
<keyword evidence="4 7" id="KW-0456">Lyase</keyword>
<evidence type="ECO:0000256" key="4">
    <source>
        <dbReference type="ARBA" id="ARBA00023239"/>
    </source>
</evidence>
<comment type="cofactor">
    <cofactor evidence="6">
        <name>Zn(2+)</name>
        <dbReference type="ChEBI" id="CHEBI:29105"/>
    </cofactor>
    <text evidence="6">Binds 1 zinc ion per subunit.</text>
</comment>
<dbReference type="Gene3D" id="3.40.1050.10">
    <property type="entry name" value="Carbonic anhydrase"/>
    <property type="match status" value="1"/>
</dbReference>
<evidence type="ECO:0000313" key="7">
    <source>
        <dbReference type="EMBL" id="OHW63222.1"/>
    </source>
</evidence>
<dbReference type="AlphaFoldDB" id="A0A1S1V9F5"/>
<organism evidence="7 8">
    <name type="scientific">Andreesenia angusta</name>
    <dbReference type="NCBI Taxonomy" id="39480"/>
    <lineage>
        <taxon>Bacteria</taxon>
        <taxon>Bacillati</taxon>
        <taxon>Bacillota</taxon>
        <taxon>Tissierellia</taxon>
        <taxon>Tissierellales</taxon>
        <taxon>Gottschalkiaceae</taxon>
        <taxon>Andreesenia</taxon>
    </lineage>
</organism>
<comment type="caution">
    <text evidence="7">The sequence shown here is derived from an EMBL/GenBank/DDBJ whole genome shotgun (WGS) entry which is preliminary data.</text>
</comment>
<gene>
    <name evidence="7" type="primary">mtcA2</name>
    <name evidence="7" type="ORF">EUAN_00860</name>
</gene>
<dbReference type="Proteomes" id="UP000180254">
    <property type="component" value="Unassembled WGS sequence"/>
</dbReference>
<keyword evidence="6" id="KW-0479">Metal-binding</keyword>
<dbReference type="InterPro" id="IPR015892">
    <property type="entry name" value="Carbonic_anhydrase_CS"/>
</dbReference>
<dbReference type="SMART" id="SM00947">
    <property type="entry name" value="Pro_CA"/>
    <property type="match status" value="1"/>
</dbReference>
<dbReference type="InterPro" id="IPR036874">
    <property type="entry name" value="Carbonic_anhydrase_sf"/>
</dbReference>
<keyword evidence="3 6" id="KW-0862">Zinc</keyword>
<evidence type="ECO:0000313" key="8">
    <source>
        <dbReference type="Proteomes" id="UP000180254"/>
    </source>
</evidence>
<comment type="similarity">
    <text evidence="1">Belongs to the beta-class carbonic anhydrase family.</text>
</comment>
<dbReference type="GO" id="GO:0015976">
    <property type="term" value="P:carbon utilization"/>
    <property type="evidence" value="ECO:0007669"/>
    <property type="project" value="InterPro"/>
</dbReference>
<protein>
    <recommendedName>
        <fullName evidence="2">carbonic anhydrase</fullName>
        <ecNumber evidence="2">4.2.1.1</ecNumber>
    </recommendedName>
</protein>
<dbReference type="PANTHER" id="PTHR11002:SF79">
    <property type="entry name" value="CARBONIC ANHYDRASE 2"/>
    <property type="match status" value="1"/>
</dbReference>
<feature type="binding site" evidence="6">
    <location>
        <position position="124"/>
    </location>
    <ligand>
        <name>Zn(2+)</name>
        <dbReference type="ChEBI" id="CHEBI:29105"/>
    </ligand>
</feature>
<dbReference type="SUPFAM" id="SSF53056">
    <property type="entry name" value="beta-carbonic anhydrase, cab"/>
    <property type="match status" value="1"/>
</dbReference>
<dbReference type="EC" id="4.2.1.1" evidence="2"/>
<evidence type="ECO:0000256" key="2">
    <source>
        <dbReference type="ARBA" id="ARBA00012925"/>
    </source>
</evidence>
<dbReference type="RefSeq" id="WP_169817299.1">
    <property type="nucleotide sequence ID" value="NZ_MKIE01000001.1"/>
</dbReference>
<evidence type="ECO:0000256" key="5">
    <source>
        <dbReference type="ARBA" id="ARBA00048348"/>
    </source>
</evidence>
<dbReference type="PANTHER" id="PTHR11002">
    <property type="entry name" value="CARBONIC ANHYDRASE"/>
    <property type="match status" value="1"/>
</dbReference>
<dbReference type="GO" id="GO:0004089">
    <property type="term" value="F:carbonate dehydratase activity"/>
    <property type="evidence" value="ECO:0007669"/>
    <property type="project" value="UniProtKB-EC"/>
</dbReference>
<dbReference type="GO" id="GO:0008270">
    <property type="term" value="F:zinc ion binding"/>
    <property type="evidence" value="ECO:0007669"/>
    <property type="project" value="InterPro"/>
</dbReference>
<sequence length="214" mass="23795">MRRDDASNLGKYLNIIDTSNRTYLALEELKKGNERFYQGNQRNRNINIDKARHLYGKSQKPKAILLACSDSRVPPELIFDQGLGSLFVIRNAGNVVDDHVLGGIEYAAEYLNTPLVFVLAHNMCGAIQATVDGGPLTENVDKIRTHIEESIGLDTISKYDKREATTLLEDANLIQSINDIMENKVVQERVAKGLLKVTGGKYDLGTGKVTFLED</sequence>
<accession>A0A1S1V9F5</accession>
<comment type="catalytic activity">
    <reaction evidence="5">
        <text>hydrogencarbonate + H(+) = CO2 + H2O</text>
        <dbReference type="Rhea" id="RHEA:10748"/>
        <dbReference type="ChEBI" id="CHEBI:15377"/>
        <dbReference type="ChEBI" id="CHEBI:15378"/>
        <dbReference type="ChEBI" id="CHEBI:16526"/>
        <dbReference type="ChEBI" id="CHEBI:17544"/>
        <dbReference type="EC" id="4.2.1.1"/>
    </reaction>
</comment>
<evidence type="ECO:0000256" key="1">
    <source>
        <dbReference type="ARBA" id="ARBA00006217"/>
    </source>
</evidence>
<feature type="binding site" evidence="6">
    <location>
        <position position="70"/>
    </location>
    <ligand>
        <name>Zn(2+)</name>
        <dbReference type="ChEBI" id="CHEBI:29105"/>
    </ligand>
</feature>
<evidence type="ECO:0000256" key="6">
    <source>
        <dbReference type="PIRSR" id="PIRSR601765-1"/>
    </source>
</evidence>
<evidence type="ECO:0000256" key="3">
    <source>
        <dbReference type="ARBA" id="ARBA00022833"/>
    </source>
</evidence>
<dbReference type="CDD" id="cd03378">
    <property type="entry name" value="beta_CA_cladeC"/>
    <property type="match status" value="1"/>
</dbReference>